<gene>
    <name evidence="2" type="ORF">GCM10009787_00830</name>
</gene>
<comment type="caution">
    <text evidence="2">The sequence shown here is derived from an EMBL/GenBank/DDBJ whole genome shotgun (WGS) entry which is preliminary data.</text>
</comment>
<evidence type="ECO:0000256" key="1">
    <source>
        <dbReference type="SAM" id="MobiDB-lite"/>
    </source>
</evidence>
<sequence>MRIERAIEISAGEGGRRTIPDLYRWLRSDPRIRGYAEVSLGSSQPVTGTMGAWDVVDIVFGQATAAANLALSYAAWRTTRPAAPAVTFTADGRSITVRGTCDEATVRLITELVNGTASPSRPAAEGTRQPADEGTRRSADDLEPR</sequence>
<evidence type="ECO:0000313" key="3">
    <source>
        <dbReference type="Proteomes" id="UP001501391"/>
    </source>
</evidence>
<feature type="compositionally biased region" description="Basic and acidic residues" evidence="1">
    <location>
        <begin position="130"/>
        <end position="145"/>
    </location>
</feature>
<evidence type="ECO:0000313" key="2">
    <source>
        <dbReference type="EMBL" id="GAA2190711.1"/>
    </source>
</evidence>
<name>A0ABN3B8U4_9ACTN</name>
<dbReference type="EMBL" id="BAAAOQ010000001">
    <property type="protein sequence ID" value="GAA2190711.1"/>
    <property type="molecule type" value="Genomic_DNA"/>
</dbReference>
<feature type="region of interest" description="Disordered" evidence="1">
    <location>
        <begin position="114"/>
        <end position="145"/>
    </location>
</feature>
<dbReference type="RefSeq" id="WP_346161846.1">
    <property type="nucleotide sequence ID" value="NZ_BAAAOQ010000001.1"/>
</dbReference>
<dbReference type="Proteomes" id="UP001501391">
    <property type="component" value="Unassembled WGS sequence"/>
</dbReference>
<organism evidence="2 3">
    <name type="scientific">Streptomyces bangladeshensis</name>
    <dbReference type="NCBI Taxonomy" id="295352"/>
    <lineage>
        <taxon>Bacteria</taxon>
        <taxon>Bacillati</taxon>
        <taxon>Actinomycetota</taxon>
        <taxon>Actinomycetes</taxon>
        <taxon>Kitasatosporales</taxon>
        <taxon>Streptomycetaceae</taxon>
        <taxon>Streptomyces</taxon>
    </lineage>
</organism>
<dbReference type="InterPro" id="IPR045428">
    <property type="entry name" value="EACC1"/>
</dbReference>
<accession>A0ABN3B8U4</accession>
<protein>
    <submittedName>
        <fullName evidence="2">Uncharacterized protein</fullName>
    </submittedName>
</protein>
<keyword evidence="3" id="KW-1185">Reference proteome</keyword>
<reference evidence="2 3" key="1">
    <citation type="journal article" date="2019" name="Int. J. Syst. Evol. Microbiol.">
        <title>The Global Catalogue of Microorganisms (GCM) 10K type strain sequencing project: providing services to taxonomists for standard genome sequencing and annotation.</title>
        <authorList>
            <consortium name="The Broad Institute Genomics Platform"/>
            <consortium name="The Broad Institute Genome Sequencing Center for Infectious Disease"/>
            <person name="Wu L."/>
            <person name="Ma J."/>
        </authorList>
    </citation>
    <scope>NUCLEOTIDE SEQUENCE [LARGE SCALE GENOMIC DNA]</scope>
    <source>
        <strain evidence="2 3">JCM 14924</strain>
    </source>
</reference>
<proteinExistence type="predicted"/>
<dbReference type="Pfam" id="PF19953">
    <property type="entry name" value="EACC1"/>
    <property type="match status" value="1"/>
</dbReference>